<feature type="transmembrane region" description="Helical" evidence="1">
    <location>
        <begin position="95"/>
        <end position="118"/>
    </location>
</feature>
<evidence type="ECO:0000313" key="3">
    <source>
        <dbReference type="Proteomes" id="UP000193411"/>
    </source>
</evidence>
<feature type="transmembrane region" description="Helical" evidence="1">
    <location>
        <begin position="200"/>
        <end position="221"/>
    </location>
</feature>
<proteinExistence type="predicted"/>
<feature type="transmembrane region" description="Helical" evidence="1">
    <location>
        <begin position="63"/>
        <end position="83"/>
    </location>
</feature>
<evidence type="ECO:0000313" key="2">
    <source>
        <dbReference type="EMBL" id="ORZ36445.1"/>
    </source>
</evidence>
<dbReference type="Proteomes" id="UP000193411">
    <property type="component" value="Unassembled WGS sequence"/>
</dbReference>
<keyword evidence="1" id="KW-0472">Membrane</keyword>
<feature type="transmembrane region" description="Helical" evidence="1">
    <location>
        <begin position="263"/>
        <end position="282"/>
    </location>
</feature>
<reference evidence="2 3" key="1">
    <citation type="submission" date="2016-07" db="EMBL/GenBank/DDBJ databases">
        <title>Pervasive Adenine N6-methylation of Active Genes in Fungi.</title>
        <authorList>
            <consortium name="DOE Joint Genome Institute"/>
            <person name="Mondo S.J."/>
            <person name="Dannebaum R.O."/>
            <person name="Kuo R.C."/>
            <person name="Labutti K."/>
            <person name="Haridas S."/>
            <person name="Kuo A."/>
            <person name="Salamov A."/>
            <person name="Ahrendt S.R."/>
            <person name="Lipzen A."/>
            <person name="Sullivan W."/>
            <person name="Andreopoulos W.B."/>
            <person name="Clum A."/>
            <person name="Lindquist E."/>
            <person name="Daum C."/>
            <person name="Ramamoorthy G.K."/>
            <person name="Gryganskyi A."/>
            <person name="Culley D."/>
            <person name="Magnuson J.K."/>
            <person name="James T.Y."/>
            <person name="O'Malley M.A."/>
            <person name="Stajich J.E."/>
            <person name="Spatafora J.W."/>
            <person name="Visel A."/>
            <person name="Grigoriev I.V."/>
        </authorList>
    </citation>
    <scope>NUCLEOTIDE SEQUENCE [LARGE SCALE GENOMIC DNA]</scope>
    <source>
        <strain evidence="2 3">PL171</strain>
    </source>
</reference>
<organism evidence="2 3">
    <name type="scientific">Catenaria anguillulae PL171</name>
    <dbReference type="NCBI Taxonomy" id="765915"/>
    <lineage>
        <taxon>Eukaryota</taxon>
        <taxon>Fungi</taxon>
        <taxon>Fungi incertae sedis</taxon>
        <taxon>Blastocladiomycota</taxon>
        <taxon>Blastocladiomycetes</taxon>
        <taxon>Blastocladiales</taxon>
        <taxon>Catenariaceae</taxon>
        <taxon>Catenaria</taxon>
    </lineage>
</organism>
<feature type="transmembrane region" description="Helical" evidence="1">
    <location>
        <begin position="233"/>
        <end position="251"/>
    </location>
</feature>
<feature type="transmembrane region" description="Helical" evidence="1">
    <location>
        <begin position="463"/>
        <end position="486"/>
    </location>
</feature>
<sequence length="596" mass="65934">MEHVRNATDTMTKNSPAMPSFLFAICSVTAVCTLVGMSGFAIGIIVRSTQEPRLFDAATRQRIYVLFDGGMWLWIALAMFIPHTQVQNRRLWHHWQLRTCSGIAVLWILASHSFWLTFPHRDEMEVINNLTAFLLINVIPLIVSKWLLHRESSVSPPATRKSSSRVDPIPSGERHSTLMFPGIIVGLTSYGVSITMTDPIFRATCLILSLLTGAAVCVTALKYRSRLKLHFDYVLMLWCAYFAAPVARRAVLVLSDTALGKRFPIILIYGYRGLISAFIILFDEVMEATFGQWPQSLWGTFFMRLIESLVSFSLALNTIRSTTGIITYVGTNVATTILKDSGLLDDLRFVSSNGYCVWSPNHNHNSATTKRPNVFKTMRSFPSGKSSQNQTSSAAMPSAPVPLDVSALSTDLAIQIERSELTLISRVSSFICVTACYGLAQLWQRTSASSQVALLQTDEHKEAALLLLLLSLADLVLSRAVTAAIMQHKIRRLQEIVGLANTAVVTSSDADGRPPKSQRQESAPVLTLSLASSLVMSPIPSMQRIIPEAAKELLVDPRTLSSKHVLWETGLPCAKSFKRLVFALITFSTLVHFGAW</sequence>
<dbReference type="EMBL" id="MCFL01000017">
    <property type="protein sequence ID" value="ORZ36445.1"/>
    <property type="molecule type" value="Genomic_DNA"/>
</dbReference>
<keyword evidence="1" id="KW-1133">Transmembrane helix</keyword>
<name>A0A1Y2HPB6_9FUNG</name>
<evidence type="ECO:0000256" key="1">
    <source>
        <dbReference type="SAM" id="Phobius"/>
    </source>
</evidence>
<protein>
    <submittedName>
        <fullName evidence="2">Uncharacterized protein</fullName>
    </submittedName>
</protein>
<keyword evidence="3" id="KW-1185">Reference proteome</keyword>
<gene>
    <name evidence="2" type="ORF">BCR44DRAFT_63330</name>
</gene>
<accession>A0A1Y2HPB6</accession>
<keyword evidence="1" id="KW-0812">Transmembrane</keyword>
<dbReference type="OrthoDB" id="5756981at2759"/>
<dbReference type="AlphaFoldDB" id="A0A1Y2HPB6"/>
<feature type="transmembrane region" description="Helical" evidence="1">
    <location>
        <begin position="20"/>
        <end position="42"/>
    </location>
</feature>
<feature type="transmembrane region" description="Helical" evidence="1">
    <location>
        <begin position="423"/>
        <end position="443"/>
    </location>
</feature>
<feature type="transmembrane region" description="Helical" evidence="1">
    <location>
        <begin position="130"/>
        <end position="148"/>
    </location>
</feature>
<comment type="caution">
    <text evidence="2">The sequence shown here is derived from an EMBL/GenBank/DDBJ whole genome shotgun (WGS) entry which is preliminary data.</text>
</comment>